<feature type="region of interest" description="Disordered" evidence="1">
    <location>
        <begin position="37"/>
        <end position="58"/>
    </location>
</feature>
<protein>
    <submittedName>
        <fullName evidence="2">Uncharacterized protein</fullName>
    </submittedName>
</protein>
<evidence type="ECO:0000256" key="1">
    <source>
        <dbReference type="SAM" id="MobiDB-lite"/>
    </source>
</evidence>
<dbReference type="Proteomes" id="UP000783796">
    <property type="component" value="Unassembled WGS sequence"/>
</dbReference>
<reference evidence="2" key="2">
    <citation type="submission" date="2021-04" db="EMBL/GenBank/DDBJ databases">
        <authorList>
            <person name="Gilroy R."/>
        </authorList>
    </citation>
    <scope>NUCLEOTIDE SEQUENCE</scope>
    <source>
        <strain evidence="2">G4-2901</strain>
    </source>
</reference>
<feature type="compositionally biased region" description="Basic and acidic residues" evidence="1">
    <location>
        <begin position="39"/>
        <end position="58"/>
    </location>
</feature>
<name>A0A948TB17_9BACT</name>
<comment type="caution">
    <text evidence="2">The sequence shown here is derived from an EMBL/GenBank/DDBJ whole genome shotgun (WGS) entry which is preliminary data.</text>
</comment>
<dbReference type="AlphaFoldDB" id="A0A948TB17"/>
<accession>A0A948TB17</accession>
<proteinExistence type="predicted"/>
<gene>
    <name evidence="2" type="ORF">H9777_06240</name>
</gene>
<evidence type="ECO:0000313" key="3">
    <source>
        <dbReference type="Proteomes" id="UP000783796"/>
    </source>
</evidence>
<reference evidence="2" key="1">
    <citation type="journal article" date="2021" name="PeerJ">
        <title>Extensive microbial diversity within the chicken gut microbiome revealed by metagenomics and culture.</title>
        <authorList>
            <person name="Gilroy R."/>
            <person name="Ravi A."/>
            <person name="Getino M."/>
            <person name="Pursley I."/>
            <person name="Horton D.L."/>
            <person name="Alikhan N.F."/>
            <person name="Baker D."/>
            <person name="Gharbi K."/>
            <person name="Hall N."/>
            <person name="Watson M."/>
            <person name="Adriaenssens E.M."/>
            <person name="Foster-Nyarko E."/>
            <person name="Jarju S."/>
            <person name="Secka A."/>
            <person name="Antonio M."/>
            <person name="Oren A."/>
            <person name="Chaudhuri R.R."/>
            <person name="La Ragione R."/>
            <person name="Hildebrand F."/>
            <person name="Pallen M.J."/>
        </authorList>
    </citation>
    <scope>NUCLEOTIDE SEQUENCE</scope>
    <source>
        <strain evidence="2">G4-2901</strain>
    </source>
</reference>
<evidence type="ECO:0000313" key="2">
    <source>
        <dbReference type="EMBL" id="MBU3837902.1"/>
    </source>
</evidence>
<organism evidence="2 3">
    <name type="scientific">Candidatus Phocaeicola faecigallinarum</name>
    <dbReference type="NCBI Taxonomy" id="2838732"/>
    <lineage>
        <taxon>Bacteria</taxon>
        <taxon>Pseudomonadati</taxon>
        <taxon>Bacteroidota</taxon>
        <taxon>Bacteroidia</taxon>
        <taxon>Bacteroidales</taxon>
        <taxon>Bacteroidaceae</taxon>
        <taxon>Phocaeicola</taxon>
    </lineage>
</organism>
<sequence length="58" mass="6557">MKKSNLISLTELEKLNETELINVKGGVSNVKDMIDASEDSQHHDCENNDHFKENGTQQ</sequence>
<dbReference type="EMBL" id="JAHLFW010000056">
    <property type="protein sequence ID" value="MBU3837902.1"/>
    <property type="molecule type" value="Genomic_DNA"/>
</dbReference>